<evidence type="ECO:0000313" key="3">
    <source>
        <dbReference type="EMBL" id="PIP22997.1"/>
    </source>
</evidence>
<comment type="caution">
    <text evidence="3">The sequence shown here is derived from an EMBL/GenBank/DDBJ whole genome shotgun (WGS) entry which is preliminary data.</text>
</comment>
<evidence type="ECO:0000313" key="4">
    <source>
        <dbReference type="Proteomes" id="UP000229976"/>
    </source>
</evidence>
<keyword evidence="1" id="KW-0472">Membrane</keyword>
<dbReference type="AlphaFoldDB" id="A0A2G9YUU6"/>
<keyword evidence="1" id="KW-0812">Transmembrane</keyword>
<feature type="signal peptide" evidence="2">
    <location>
        <begin position="1"/>
        <end position="23"/>
    </location>
</feature>
<feature type="chain" id="PRO_5013775860" description="HIG1 domain-containing protein" evidence="2">
    <location>
        <begin position="24"/>
        <end position="132"/>
    </location>
</feature>
<dbReference type="Proteomes" id="UP000229976">
    <property type="component" value="Unassembled WGS sequence"/>
</dbReference>
<evidence type="ECO:0008006" key="5">
    <source>
        <dbReference type="Google" id="ProtNLM"/>
    </source>
</evidence>
<sequence>MEFNKKILITLALFIAFPFFVFAAQATNCTEYCTNPAGFSLPNNTVCPCSPLPSDSDTLIEFVNKIIDVVFTLAVVLMPLMVIVGASMMMLQGMSEDNIKKGKMIIRFSMIGFVIILLAKGIVAMVKQIIGG</sequence>
<dbReference type="EMBL" id="PCRO01000013">
    <property type="protein sequence ID" value="PIP22997.1"/>
    <property type="molecule type" value="Genomic_DNA"/>
</dbReference>
<feature type="transmembrane region" description="Helical" evidence="1">
    <location>
        <begin position="69"/>
        <end position="92"/>
    </location>
</feature>
<feature type="transmembrane region" description="Helical" evidence="1">
    <location>
        <begin position="104"/>
        <end position="126"/>
    </location>
</feature>
<keyword evidence="2" id="KW-0732">Signal</keyword>
<proteinExistence type="predicted"/>
<gene>
    <name evidence="3" type="ORF">COX37_00980</name>
</gene>
<evidence type="ECO:0000256" key="1">
    <source>
        <dbReference type="SAM" id="Phobius"/>
    </source>
</evidence>
<reference evidence="3 4" key="1">
    <citation type="submission" date="2017-09" db="EMBL/GenBank/DDBJ databases">
        <title>Depth-based differentiation of microbial function through sediment-hosted aquifers and enrichment of novel symbionts in the deep terrestrial subsurface.</title>
        <authorList>
            <person name="Probst A.J."/>
            <person name="Ladd B."/>
            <person name="Jarett J.K."/>
            <person name="Geller-Mcgrath D.E."/>
            <person name="Sieber C.M."/>
            <person name="Emerson J.B."/>
            <person name="Anantharaman K."/>
            <person name="Thomas B.C."/>
            <person name="Malmstrom R."/>
            <person name="Stieglmeier M."/>
            <person name="Klingl A."/>
            <person name="Woyke T."/>
            <person name="Ryan C.M."/>
            <person name="Banfield J.F."/>
        </authorList>
    </citation>
    <scope>NUCLEOTIDE SEQUENCE [LARGE SCALE GENOMIC DNA]</scope>
    <source>
        <strain evidence="3">CG23_combo_of_CG06-09_8_20_14_all_39_17</strain>
    </source>
</reference>
<protein>
    <recommendedName>
        <fullName evidence="5">HIG1 domain-containing protein</fullName>
    </recommendedName>
</protein>
<name>A0A2G9YUU6_9BACT</name>
<keyword evidence="1" id="KW-1133">Transmembrane helix</keyword>
<dbReference type="InterPro" id="IPR043993">
    <property type="entry name" value="T4SS_pilin"/>
</dbReference>
<organism evidence="3 4">
    <name type="scientific">Candidatus Nealsonbacteria bacterium CG23_combo_of_CG06-09_8_20_14_all_39_17</name>
    <dbReference type="NCBI Taxonomy" id="1974722"/>
    <lineage>
        <taxon>Bacteria</taxon>
        <taxon>Candidatus Nealsoniibacteriota</taxon>
    </lineage>
</organism>
<evidence type="ECO:0000256" key="2">
    <source>
        <dbReference type="SAM" id="SignalP"/>
    </source>
</evidence>
<accession>A0A2G9YUU6</accession>
<dbReference type="Pfam" id="PF18895">
    <property type="entry name" value="T4SS_pilin"/>
    <property type="match status" value="1"/>
</dbReference>